<evidence type="ECO:0000313" key="2">
    <source>
        <dbReference type="EMBL" id="CAJ1371419.1"/>
    </source>
</evidence>
<gene>
    <name evidence="2" type="ORF">EVOR1521_LOCUS1727</name>
</gene>
<feature type="binding site" evidence="1">
    <location>
        <position position="179"/>
    </location>
    <ligand>
        <name>ATP</name>
        <dbReference type="ChEBI" id="CHEBI:30616"/>
    </ligand>
</feature>
<keyword evidence="3" id="KW-1185">Reference proteome</keyword>
<reference evidence="2" key="1">
    <citation type="submission" date="2023-08" db="EMBL/GenBank/DDBJ databases">
        <authorList>
            <person name="Chen Y."/>
            <person name="Shah S."/>
            <person name="Dougan E. K."/>
            <person name="Thang M."/>
            <person name="Chan C."/>
        </authorList>
    </citation>
    <scope>NUCLEOTIDE SEQUENCE</scope>
</reference>
<sequence length="353" mass="39738">MICRVFGRAFKTTVVFESRFRKMIEFTKIHPSYPWLSFPEFREAFLWLQEERSFANRTGGESPEVSTNSALESEKLFQKHSSTQADPKTGVIGVGMEDYEALLFRMLTFMLASGEVEVTSSSPKAGEERDKRWREEFLKKNSQRFQEVYRKGRKLGEGSFGAVYEVAHRSNETSIRVCKVIQKTSADKVLMLHELQSHDCLKIMVLEAFNLRRRVVGLFGSLTMPSAMAEICAGLRRVLLAFVPAPSARSPAPLAAAANEVPKVHAQPAPAPQVLAPPAPAPTLLQQQFLEEEKAAKQKVQDLVKRYRAMNGGPMNRMQQIEVDNLFRSLIKTAQLKKMEGEEEEARSQALAA</sequence>
<dbReference type="EMBL" id="CAUJNA010000076">
    <property type="protein sequence ID" value="CAJ1371419.1"/>
    <property type="molecule type" value="Genomic_DNA"/>
</dbReference>
<dbReference type="InterPro" id="IPR011009">
    <property type="entry name" value="Kinase-like_dom_sf"/>
</dbReference>
<dbReference type="Proteomes" id="UP001178507">
    <property type="component" value="Unassembled WGS sequence"/>
</dbReference>
<keyword evidence="1" id="KW-0547">Nucleotide-binding</keyword>
<dbReference type="GO" id="GO:0005524">
    <property type="term" value="F:ATP binding"/>
    <property type="evidence" value="ECO:0007669"/>
    <property type="project" value="UniProtKB-UniRule"/>
</dbReference>
<accession>A0AA36HLL6</accession>
<evidence type="ECO:0000313" key="3">
    <source>
        <dbReference type="Proteomes" id="UP001178507"/>
    </source>
</evidence>
<evidence type="ECO:0008006" key="4">
    <source>
        <dbReference type="Google" id="ProtNLM"/>
    </source>
</evidence>
<dbReference type="AlphaFoldDB" id="A0AA36HLL6"/>
<keyword evidence="1" id="KW-0067">ATP-binding</keyword>
<comment type="caution">
    <text evidence="2">The sequence shown here is derived from an EMBL/GenBank/DDBJ whole genome shotgun (WGS) entry which is preliminary data.</text>
</comment>
<dbReference type="SUPFAM" id="SSF56112">
    <property type="entry name" value="Protein kinase-like (PK-like)"/>
    <property type="match status" value="1"/>
</dbReference>
<dbReference type="Gene3D" id="3.30.200.20">
    <property type="entry name" value="Phosphorylase Kinase, domain 1"/>
    <property type="match status" value="1"/>
</dbReference>
<protein>
    <recommendedName>
        <fullName evidence="4">Protein kinase domain-containing protein</fullName>
    </recommendedName>
</protein>
<name>A0AA36HLL6_9DINO</name>
<proteinExistence type="predicted"/>
<dbReference type="PROSITE" id="PS00107">
    <property type="entry name" value="PROTEIN_KINASE_ATP"/>
    <property type="match status" value="1"/>
</dbReference>
<dbReference type="InterPro" id="IPR017441">
    <property type="entry name" value="Protein_kinase_ATP_BS"/>
</dbReference>
<evidence type="ECO:0000256" key="1">
    <source>
        <dbReference type="PROSITE-ProRule" id="PRU10141"/>
    </source>
</evidence>
<organism evidence="2 3">
    <name type="scientific">Effrenium voratum</name>
    <dbReference type="NCBI Taxonomy" id="2562239"/>
    <lineage>
        <taxon>Eukaryota</taxon>
        <taxon>Sar</taxon>
        <taxon>Alveolata</taxon>
        <taxon>Dinophyceae</taxon>
        <taxon>Suessiales</taxon>
        <taxon>Symbiodiniaceae</taxon>
        <taxon>Effrenium</taxon>
    </lineage>
</organism>